<dbReference type="Pfam" id="PF00407">
    <property type="entry name" value="Bet_v_1"/>
    <property type="match status" value="1"/>
</dbReference>
<dbReference type="InterPro" id="IPR050279">
    <property type="entry name" value="Plant_def-hormone_signal"/>
</dbReference>
<dbReference type="InterPro" id="IPR024949">
    <property type="entry name" value="Bet_v_I_allergen"/>
</dbReference>
<keyword evidence="6" id="KW-1185">Reference proteome</keyword>
<dbReference type="EMBL" id="JBJKBG010000008">
    <property type="protein sequence ID" value="KAL3727733.1"/>
    <property type="molecule type" value="Genomic_DNA"/>
</dbReference>
<dbReference type="InterPro" id="IPR000916">
    <property type="entry name" value="Bet_v_I/MLP"/>
</dbReference>
<dbReference type="PANTHER" id="PTHR31213">
    <property type="entry name" value="OS08G0374000 PROTEIN-RELATED"/>
    <property type="match status" value="1"/>
</dbReference>
<dbReference type="Proteomes" id="UP001634007">
    <property type="component" value="Unassembled WGS sequence"/>
</dbReference>
<sequence>MVGFKLSDRYSSPIPAARFFRALIGDFHNLIPKLMPEAIGSIDIVQGDGGAGTIMQINFTEGKVSSGVFNSQMKYLKHNVDALDKEKMMHSYTMVEGGEFADKIETISYEIKMEASPVGGCKGLNVSKYHPKPGALINEEEIKAGKEKATAVFKAAEAYLLANLEGYA</sequence>
<accession>A0ABD3JND4</accession>
<evidence type="ECO:0000313" key="6">
    <source>
        <dbReference type="Proteomes" id="UP001634007"/>
    </source>
</evidence>
<dbReference type="PRINTS" id="PR00634">
    <property type="entry name" value="BETALLERGEN"/>
</dbReference>
<evidence type="ECO:0000256" key="3">
    <source>
        <dbReference type="ARBA" id="ARBA00023265"/>
    </source>
</evidence>
<dbReference type="InterPro" id="IPR023393">
    <property type="entry name" value="START-like_dom_sf"/>
</dbReference>
<comment type="similarity">
    <text evidence="1">Belongs to the BetVI family.</text>
</comment>
<dbReference type="Gene3D" id="3.30.530.20">
    <property type="match status" value="1"/>
</dbReference>
<dbReference type="SUPFAM" id="SSF55961">
    <property type="entry name" value="Bet v1-like"/>
    <property type="match status" value="1"/>
</dbReference>
<evidence type="ECO:0000256" key="1">
    <source>
        <dbReference type="ARBA" id="ARBA00009744"/>
    </source>
</evidence>
<gene>
    <name evidence="5" type="ORF">ACJRO7_032471</name>
</gene>
<evidence type="ECO:0000259" key="4">
    <source>
        <dbReference type="Pfam" id="PF00407"/>
    </source>
</evidence>
<dbReference type="FunFam" id="3.30.530.20:FF:000007">
    <property type="entry name" value="Major pollen allergen Bet v 1-A"/>
    <property type="match status" value="1"/>
</dbReference>
<organism evidence="5 6">
    <name type="scientific">Eucalyptus globulus</name>
    <name type="common">Tasmanian blue gum</name>
    <dbReference type="NCBI Taxonomy" id="34317"/>
    <lineage>
        <taxon>Eukaryota</taxon>
        <taxon>Viridiplantae</taxon>
        <taxon>Streptophyta</taxon>
        <taxon>Embryophyta</taxon>
        <taxon>Tracheophyta</taxon>
        <taxon>Spermatophyta</taxon>
        <taxon>Magnoliopsida</taxon>
        <taxon>eudicotyledons</taxon>
        <taxon>Gunneridae</taxon>
        <taxon>Pentapetalae</taxon>
        <taxon>rosids</taxon>
        <taxon>malvids</taxon>
        <taxon>Myrtales</taxon>
        <taxon>Myrtaceae</taxon>
        <taxon>Myrtoideae</taxon>
        <taxon>Eucalypteae</taxon>
        <taxon>Eucalyptus</taxon>
    </lineage>
</organism>
<feature type="domain" description="Bet v I/Major latex protein" evidence="4">
    <location>
        <begin position="11"/>
        <end position="162"/>
    </location>
</feature>
<dbReference type="PANTHER" id="PTHR31213:SF17">
    <property type="entry name" value="MAJOR ALLERGEN PRU AR 1-LIKE"/>
    <property type="match status" value="1"/>
</dbReference>
<reference evidence="5 6" key="1">
    <citation type="submission" date="2024-11" db="EMBL/GenBank/DDBJ databases">
        <title>Chromosome-level genome assembly of Eucalyptus globulus Labill. provides insights into its genome evolution.</title>
        <authorList>
            <person name="Li X."/>
        </authorList>
    </citation>
    <scope>NUCLEOTIDE SEQUENCE [LARGE SCALE GENOMIC DNA]</scope>
    <source>
        <strain evidence="5">CL2024</strain>
        <tissue evidence="5">Fresh tender leaves</tissue>
    </source>
</reference>
<keyword evidence="3" id="KW-0568">Pathogenesis-related protein</keyword>
<keyword evidence="2" id="KW-0611">Plant defense</keyword>
<evidence type="ECO:0000313" key="5">
    <source>
        <dbReference type="EMBL" id="KAL3727733.1"/>
    </source>
</evidence>
<dbReference type="GO" id="GO:0006952">
    <property type="term" value="P:defense response"/>
    <property type="evidence" value="ECO:0007669"/>
    <property type="project" value="UniProtKB-KW"/>
</dbReference>
<protein>
    <recommendedName>
        <fullName evidence="4">Bet v I/Major latex protein domain-containing protein</fullName>
    </recommendedName>
</protein>
<name>A0ABD3JND4_EUCGL</name>
<proteinExistence type="inferred from homology"/>
<evidence type="ECO:0000256" key="2">
    <source>
        <dbReference type="ARBA" id="ARBA00022821"/>
    </source>
</evidence>
<comment type="caution">
    <text evidence="5">The sequence shown here is derived from an EMBL/GenBank/DDBJ whole genome shotgun (WGS) entry which is preliminary data.</text>
</comment>
<dbReference type="AlphaFoldDB" id="A0ABD3JND4"/>
<dbReference type="CDD" id="cd07816">
    <property type="entry name" value="Bet_v1-like"/>
    <property type="match status" value="1"/>
</dbReference>